<feature type="domain" description="NAD(P)-binding" evidence="4">
    <location>
        <begin position="9"/>
        <end position="142"/>
    </location>
</feature>
<organism evidence="5 6">
    <name type="scientific">Exophiala spinifera</name>
    <dbReference type="NCBI Taxonomy" id="91928"/>
    <lineage>
        <taxon>Eukaryota</taxon>
        <taxon>Fungi</taxon>
        <taxon>Dikarya</taxon>
        <taxon>Ascomycota</taxon>
        <taxon>Pezizomycotina</taxon>
        <taxon>Eurotiomycetes</taxon>
        <taxon>Chaetothyriomycetidae</taxon>
        <taxon>Chaetothyriales</taxon>
        <taxon>Herpotrichiellaceae</taxon>
        <taxon>Exophiala</taxon>
    </lineage>
</organism>
<reference evidence="5 6" key="1">
    <citation type="submission" date="2015-01" db="EMBL/GenBank/DDBJ databases">
        <title>The Genome Sequence of Exophiala spinifera CBS89968.</title>
        <authorList>
            <consortium name="The Broad Institute Genomics Platform"/>
            <person name="Cuomo C."/>
            <person name="de Hoog S."/>
            <person name="Gorbushina A."/>
            <person name="Stielow B."/>
            <person name="Teixiera M."/>
            <person name="Abouelleil A."/>
            <person name="Chapman S.B."/>
            <person name="Priest M."/>
            <person name="Young S.K."/>
            <person name="Wortman J."/>
            <person name="Nusbaum C."/>
            <person name="Birren B."/>
        </authorList>
    </citation>
    <scope>NUCLEOTIDE SEQUENCE [LARGE SCALE GENOMIC DNA]</scope>
    <source>
        <strain evidence="5 6">CBS 89968</strain>
    </source>
</reference>
<gene>
    <name evidence="5" type="ORF">PV08_11373</name>
</gene>
<evidence type="ECO:0000256" key="1">
    <source>
        <dbReference type="ARBA" id="ARBA00005725"/>
    </source>
</evidence>
<dbReference type="InterPro" id="IPR016040">
    <property type="entry name" value="NAD(P)-bd_dom"/>
</dbReference>
<dbReference type="Pfam" id="PF13460">
    <property type="entry name" value="NAD_binding_10"/>
    <property type="match status" value="1"/>
</dbReference>
<name>A0A0D2AVD1_9EURO</name>
<dbReference type="GeneID" id="27338456"/>
<evidence type="ECO:0000259" key="4">
    <source>
        <dbReference type="Pfam" id="PF13460"/>
    </source>
</evidence>
<evidence type="ECO:0000313" key="5">
    <source>
        <dbReference type="EMBL" id="KIW10410.1"/>
    </source>
</evidence>
<evidence type="ECO:0000256" key="3">
    <source>
        <dbReference type="ARBA" id="ARBA00023002"/>
    </source>
</evidence>
<dbReference type="SUPFAM" id="SSF51735">
    <property type="entry name" value="NAD(P)-binding Rossmann-fold domains"/>
    <property type="match status" value="1"/>
</dbReference>
<dbReference type="HOGENOM" id="CLU_079104_1_1_1"/>
<dbReference type="EMBL" id="KN847500">
    <property type="protein sequence ID" value="KIW10410.1"/>
    <property type="molecule type" value="Genomic_DNA"/>
</dbReference>
<dbReference type="Gene3D" id="3.40.50.720">
    <property type="entry name" value="NAD(P)-binding Rossmann-like Domain"/>
    <property type="match status" value="1"/>
</dbReference>
<accession>A0A0D2AVD1</accession>
<protein>
    <recommendedName>
        <fullName evidence="4">NAD(P)-binding domain-containing protein</fullName>
    </recommendedName>
</protein>
<dbReference type="OrthoDB" id="419598at2759"/>
<keyword evidence="6" id="KW-1185">Reference proteome</keyword>
<dbReference type="InterPro" id="IPR051609">
    <property type="entry name" value="NmrA/Isoflavone_reductase-like"/>
</dbReference>
<keyword evidence="2" id="KW-0521">NADP</keyword>
<dbReference type="PANTHER" id="PTHR47706:SF9">
    <property type="entry name" value="NMRA-LIKE DOMAIN-CONTAINING PROTEIN-RELATED"/>
    <property type="match status" value="1"/>
</dbReference>
<dbReference type="Proteomes" id="UP000053328">
    <property type="component" value="Unassembled WGS sequence"/>
</dbReference>
<dbReference type="AlphaFoldDB" id="A0A0D2AVD1"/>
<dbReference type="VEuPathDB" id="FungiDB:PV08_11373"/>
<dbReference type="InterPro" id="IPR036291">
    <property type="entry name" value="NAD(P)-bd_dom_sf"/>
</dbReference>
<evidence type="ECO:0000313" key="6">
    <source>
        <dbReference type="Proteomes" id="UP000053328"/>
    </source>
</evidence>
<comment type="similarity">
    <text evidence="1">Belongs to the NmrA-type oxidoreductase family. Isoflavone reductase subfamily.</text>
</comment>
<dbReference type="RefSeq" id="XP_016230626.1">
    <property type="nucleotide sequence ID" value="XM_016385682.1"/>
</dbReference>
<dbReference type="PANTHER" id="PTHR47706">
    <property type="entry name" value="NMRA-LIKE FAMILY PROTEIN"/>
    <property type="match status" value="1"/>
</dbReference>
<keyword evidence="3" id="KW-0560">Oxidoreductase</keyword>
<sequence>MSTTVAIAGVTGSLGRLIAEYLLAKPDVLIHGLCRTPSKLPPSLRDEPRLTVYAAASSTDIPVIQAALHDVDVVICCYLGPTSLMVEGQKILIDVCIAERVPRYVAGDWSMDFRKLELGQHPAKDPMKLVQAYLEEKEAAGQIKSQRPWVGMWDADRQLFKYWGTGDERWEFTTYRNAAQFTAEVAVDKDATGWFSFRGDHVNIKEIAATFQAVYDEEPGLERLGSLEDLYTLMHDKRRQHVGNPKAWLGLFYTYYSLNGQTALPMPLDNMRYPTVKLTTVRDFFARTPKDRIGKFGVLQE</sequence>
<evidence type="ECO:0000256" key="2">
    <source>
        <dbReference type="ARBA" id="ARBA00022857"/>
    </source>
</evidence>
<dbReference type="STRING" id="91928.A0A0D2AVD1"/>
<proteinExistence type="inferred from homology"/>
<dbReference type="GO" id="GO:0016491">
    <property type="term" value="F:oxidoreductase activity"/>
    <property type="evidence" value="ECO:0007669"/>
    <property type="project" value="UniProtKB-KW"/>
</dbReference>